<proteinExistence type="inferred from homology"/>
<protein>
    <recommendedName>
        <fullName evidence="3">Phosphodiesterase</fullName>
        <ecNumber evidence="3">3.1.4.-</ecNumber>
    </recommendedName>
</protein>
<reference evidence="6" key="1">
    <citation type="journal article" date="2020" name="Stud. Mycol.">
        <title>101 Dothideomycetes genomes: a test case for predicting lifestyles and emergence of pathogens.</title>
        <authorList>
            <person name="Haridas S."/>
            <person name="Albert R."/>
            <person name="Binder M."/>
            <person name="Bloem J."/>
            <person name="Labutti K."/>
            <person name="Salamov A."/>
            <person name="Andreopoulos B."/>
            <person name="Baker S."/>
            <person name="Barry K."/>
            <person name="Bills G."/>
            <person name="Bluhm B."/>
            <person name="Cannon C."/>
            <person name="Castanera R."/>
            <person name="Culley D."/>
            <person name="Daum C."/>
            <person name="Ezra D."/>
            <person name="Gonzalez J."/>
            <person name="Henrissat B."/>
            <person name="Kuo A."/>
            <person name="Liang C."/>
            <person name="Lipzen A."/>
            <person name="Lutzoni F."/>
            <person name="Magnuson J."/>
            <person name="Mondo S."/>
            <person name="Nolan M."/>
            <person name="Ohm R."/>
            <person name="Pangilinan J."/>
            <person name="Park H.-J."/>
            <person name="Ramirez L."/>
            <person name="Alfaro M."/>
            <person name="Sun H."/>
            <person name="Tritt A."/>
            <person name="Yoshinaga Y."/>
            <person name="Zwiers L.-H."/>
            <person name="Turgeon B."/>
            <person name="Goodwin S."/>
            <person name="Spatafora J."/>
            <person name="Crous P."/>
            <person name="Grigoriev I."/>
        </authorList>
    </citation>
    <scope>NUCLEOTIDE SEQUENCE</scope>
    <source>
        <strain evidence="6">CBS 121410</strain>
    </source>
</reference>
<comment type="caution">
    <text evidence="6">The sequence shown here is derived from an EMBL/GenBank/DDBJ whole genome shotgun (WGS) entry which is preliminary data.</text>
</comment>
<dbReference type="InterPro" id="IPR023174">
    <property type="entry name" value="PDEase_CS"/>
</dbReference>
<dbReference type="CDD" id="cd00077">
    <property type="entry name" value="HDc"/>
    <property type="match status" value="1"/>
</dbReference>
<dbReference type="Pfam" id="PF00233">
    <property type="entry name" value="PDEase_I"/>
    <property type="match status" value="1"/>
</dbReference>
<dbReference type="AlphaFoldDB" id="A0A9P4HPG6"/>
<keyword evidence="1 3" id="KW-0479">Metal-binding</keyword>
<dbReference type="PANTHER" id="PTHR11347">
    <property type="entry name" value="CYCLIC NUCLEOTIDE PHOSPHODIESTERASE"/>
    <property type="match status" value="1"/>
</dbReference>
<evidence type="ECO:0000259" key="5">
    <source>
        <dbReference type="PROSITE" id="PS51845"/>
    </source>
</evidence>
<evidence type="ECO:0000256" key="2">
    <source>
        <dbReference type="ARBA" id="ARBA00022801"/>
    </source>
</evidence>
<name>A0A9P4HPG6_9PEZI</name>
<dbReference type="SMART" id="SM00471">
    <property type="entry name" value="HDc"/>
    <property type="match status" value="1"/>
</dbReference>
<dbReference type="Proteomes" id="UP000799776">
    <property type="component" value="Unassembled WGS sequence"/>
</dbReference>
<dbReference type="EMBL" id="ML978743">
    <property type="protein sequence ID" value="KAF2084288.1"/>
    <property type="molecule type" value="Genomic_DNA"/>
</dbReference>
<accession>A0A9P4HPG6</accession>
<keyword evidence="7" id="KW-1185">Reference proteome</keyword>
<dbReference type="InterPro" id="IPR003607">
    <property type="entry name" value="HD/PDEase_dom"/>
</dbReference>
<dbReference type="GO" id="GO:0007165">
    <property type="term" value="P:signal transduction"/>
    <property type="evidence" value="ECO:0007669"/>
    <property type="project" value="InterPro"/>
</dbReference>
<dbReference type="InterPro" id="IPR036971">
    <property type="entry name" value="PDEase_catalytic_dom_sf"/>
</dbReference>
<evidence type="ECO:0000313" key="6">
    <source>
        <dbReference type="EMBL" id="KAF2084288.1"/>
    </source>
</evidence>
<feature type="region of interest" description="Disordered" evidence="4">
    <location>
        <begin position="113"/>
        <end position="134"/>
    </location>
</feature>
<dbReference type="Gene3D" id="1.10.1300.10">
    <property type="entry name" value="3'5'-cyclic nucleotide phosphodiesterase, catalytic domain"/>
    <property type="match status" value="1"/>
</dbReference>
<dbReference type="EC" id="3.1.4.-" evidence="3"/>
<dbReference type="GO" id="GO:0004114">
    <property type="term" value="F:3',5'-cyclic-nucleotide phosphodiesterase activity"/>
    <property type="evidence" value="ECO:0007669"/>
    <property type="project" value="InterPro"/>
</dbReference>
<evidence type="ECO:0000313" key="7">
    <source>
        <dbReference type="Proteomes" id="UP000799776"/>
    </source>
</evidence>
<feature type="domain" description="PDEase" evidence="5">
    <location>
        <begin position="227"/>
        <end position="618"/>
    </location>
</feature>
<dbReference type="GO" id="GO:0046872">
    <property type="term" value="F:metal ion binding"/>
    <property type="evidence" value="ECO:0007669"/>
    <property type="project" value="UniProtKB-KW"/>
</dbReference>
<dbReference type="PROSITE" id="PS00126">
    <property type="entry name" value="PDEASE_I_1"/>
    <property type="match status" value="1"/>
</dbReference>
<comment type="similarity">
    <text evidence="3">Belongs to the cyclic nucleotide phosphodiesterase family.</text>
</comment>
<keyword evidence="2 3" id="KW-0378">Hydrolase</keyword>
<dbReference type="SUPFAM" id="SSF109604">
    <property type="entry name" value="HD-domain/PDEase-like"/>
    <property type="match status" value="1"/>
</dbReference>
<dbReference type="OrthoDB" id="546632at2759"/>
<feature type="non-terminal residue" evidence="6">
    <location>
        <position position="620"/>
    </location>
</feature>
<dbReference type="InterPro" id="IPR002073">
    <property type="entry name" value="PDEase_catalytic_dom"/>
</dbReference>
<organism evidence="6 7">
    <name type="scientific">Saccharata proteae CBS 121410</name>
    <dbReference type="NCBI Taxonomy" id="1314787"/>
    <lineage>
        <taxon>Eukaryota</taxon>
        <taxon>Fungi</taxon>
        <taxon>Dikarya</taxon>
        <taxon>Ascomycota</taxon>
        <taxon>Pezizomycotina</taxon>
        <taxon>Dothideomycetes</taxon>
        <taxon>Dothideomycetes incertae sedis</taxon>
        <taxon>Botryosphaeriales</taxon>
        <taxon>Saccharataceae</taxon>
        <taxon>Saccharata</taxon>
    </lineage>
</organism>
<evidence type="ECO:0000256" key="4">
    <source>
        <dbReference type="SAM" id="MobiDB-lite"/>
    </source>
</evidence>
<evidence type="ECO:0000256" key="3">
    <source>
        <dbReference type="RuleBase" id="RU363067"/>
    </source>
</evidence>
<comment type="cofactor">
    <cofactor evidence="3">
        <name>a divalent metal cation</name>
        <dbReference type="ChEBI" id="CHEBI:60240"/>
    </cofactor>
    <text evidence="3">Binds 2 divalent metal cations per subunit. Site 1 may preferentially bind zinc ions, while site 2 has a preference for magnesium and/or manganese ions.</text>
</comment>
<sequence length="620" mass="69261">MDHGACNVIYLDRRAHQELVRKETVASSLNARAVAPSPGYFTFGKPNPAEIRSNIETLLLVFSEDADARPVQVCRTGSACLDKIAQLTQSSTIENTPIIVLIDIPYDEEQRMKRLSREPRTPSPTAFRTAGTETPEPEDLYGMHLLRHISAEVQDRRLPRLVIPIVILTGLGGQWSGSETPGTQVLTDTVRLVRYLDAGAVDVLASPISKDHIHGLAVHGYRVAKEVTREQSSFLKSTKARKVSWVGVNEAKPYAYLREAMVSGLMGNICCPDTALDMIDPNPERRAFVAEAVGTWAFSAHDLTDDELLYGALVMLQHALTMPEVERWRMDEGTKFRAAYNDFVLYHNFRHVVDVLQALFYFLVRIGALPFYPLTDCPPVISKPPIASLLKPFDALCLLVSAIGHDVGHPGVNNAFLVALNAPLAQLYNDRSVLESFHCAAYSQILRRYWPGAFEDVCMRKLMITSILATDMGLHFKYMADMGNLQEKLAHSKGTIDGWSPKVLEEYRDLLCGLLIKCADISNVARRFHTAAHWAAILTDEFSNQGQMEHELQIPTCLFGGPPVRDDLIKMGESQIGFMNIFARPLFESISDIFPAMEFSVEELVMNKTVWQEKIEAEKA</sequence>
<dbReference type="PROSITE" id="PS51845">
    <property type="entry name" value="PDEASE_I_2"/>
    <property type="match status" value="1"/>
</dbReference>
<gene>
    <name evidence="6" type="ORF">K490DRAFT_19389</name>
</gene>
<evidence type="ECO:0000256" key="1">
    <source>
        <dbReference type="ARBA" id="ARBA00022723"/>
    </source>
</evidence>